<protein>
    <submittedName>
        <fullName evidence="4">Uncharacterized protein</fullName>
    </submittedName>
</protein>
<dbReference type="EMBL" id="CP032184">
    <property type="protein sequence ID" value="AXZ48337.1"/>
    <property type="molecule type" value="Genomic_DNA"/>
</dbReference>
<evidence type="ECO:0000313" key="4">
    <source>
        <dbReference type="EMBL" id="MDW2761646.1"/>
    </source>
</evidence>
<sequence length="55" mass="6062">MTCLIATAHTDSLPTDPVPIPDPIPRPQPMPDPPPDEEPIKLSHRGRRSARIRAC</sequence>
<dbReference type="EMBL" id="CP114564">
    <property type="protein sequence ID" value="WAZ59491.1"/>
    <property type="molecule type" value="Genomic_DNA"/>
</dbReference>
<dbReference type="EMBL" id="JAWPBU010000052">
    <property type="protein sequence ID" value="MDW2761646.1"/>
    <property type="molecule type" value="Genomic_DNA"/>
</dbReference>
<dbReference type="RefSeq" id="WP_085951593.1">
    <property type="nucleotide sequence ID" value="NZ_AP026940.1"/>
</dbReference>
<reference evidence="2 6" key="1">
    <citation type="submission" date="2018-09" db="EMBL/GenBank/DDBJ databases">
        <title>Whole genome sequencing of Citrobacter freundii AR_0116.</title>
        <authorList>
            <person name="Conlan S."/>
            <person name="Thomas P.J."/>
            <person name="Mullikin J."/>
            <person name="Frank K.M."/>
            <person name="Segre J.A."/>
        </authorList>
    </citation>
    <scope>NUCLEOTIDE SEQUENCE [LARGE SCALE GENOMIC DNA]</scope>
    <source>
        <strain evidence="2 6">AR_0116</strain>
    </source>
</reference>
<reference evidence="4" key="4">
    <citation type="submission" date="2023-10" db="EMBL/GenBank/DDBJ databases">
        <title>Fecal carriage and genetic characteristics of carbapenem-resistant Enterobacterales among healthy adults from four provinces of China.</title>
        <authorList>
            <person name="Li Y."/>
            <person name="Zhang R."/>
        </authorList>
    </citation>
    <scope>NUCLEOTIDE SEQUENCE</scope>
    <source>
        <strain evidence="4">HN-136</strain>
    </source>
</reference>
<gene>
    <name evidence="3" type="ORF">AI2935V1_2452</name>
    <name evidence="2" type="ORF">AM363_16060</name>
    <name evidence="5" type="ORF">O4000_11550</name>
    <name evidence="4" type="ORF">RYZ67_24710</name>
</gene>
<dbReference type="Proteomes" id="UP001278087">
    <property type="component" value="Unassembled WGS sequence"/>
</dbReference>
<dbReference type="Proteomes" id="UP000789647">
    <property type="component" value="Chromosome"/>
</dbReference>
<reference evidence="3" key="2">
    <citation type="submission" date="2022-05" db="EMBL/GenBank/DDBJ databases">
        <authorList>
            <person name="Alioto T."/>
            <person name="Alioto T."/>
            <person name="Gomez Garrido J."/>
        </authorList>
    </citation>
    <scope>NUCLEOTIDE SEQUENCE</scope>
    <source>
        <strain evidence="3">112</strain>
    </source>
</reference>
<dbReference type="Proteomes" id="UP000263627">
    <property type="component" value="Chromosome"/>
</dbReference>
<organism evidence="4 8">
    <name type="scientific">Citrobacter freundii</name>
    <dbReference type="NCBI Taxonomy" id="546"/>
    <lineage>
        <taxon>Bacteria</taxon>
        <taxon>Pseudomonadati</taxon>
        <taxon>Pseudomonadota</taxon>
        <taxon>Gammaproteobacteria</taxon>
        <taxon>Enterobacterales</taxon>
        <taxon>Enterobacteriaceae</taxon>
        <taxon>Citrobacter</taxon>
        <taxon>Citrobacter freundii complex</taxon>
    </lineage>
</organism>
<dbReference type="AlphaFoldDB" id="A0A243TEG7"/>
<evidence type="ECO:0000313" key="8">
    <source>
        <dbReference type="Proteomes" id="UP001278087"/>
    </source>
</evidence>
<evidence type="ECO:0000256" key="1">
    <source>
        <dbReference type="SAM" id="MobiDB-lite"/>
    </source>
</evidence>
<evidence type="ECO:0000313" key="5">
    <source>
        <dbReference type="EMBL" id="WAZ59491.1"/>
    </source>
</evidence>
<proteinExistence type="predicted"/>
<feature type="compositionally biased region" description="Basic residues" evidence="1">
    <location>
        <begin position="42"/>
        <end position="55"/>
    </location>
</feature>
<evidence type="ECO:0000313" key="7">
    <source>
        <dbReference type="Proteomes" id="UP001164536"/>
    </source>
</evidence>
<accession>A0A243TEG7</accession>
<feature type="compositionally biased region" description="Pro residues" evidence="1">
    <location>
        <begin position="16"/>
        <end position="33"/>
    </location>
</feature>
<dbReference type="Pfam" id="PF23677">
    <property type="entry name" value="YnaL"/>
    <property type="match status" value="1"/>
</dbReference>
<dbReference type="InterPro" id="IPR056956">
    <property type="entry name" value="YnaL-like"/>
</dbReference>
<name>A0A243TEG7_CITFR</name>
<evidence type="ECO:0000313" key="6">
    <source>
        <dbReference type="Proteomes" id="UP000263627"/>
    </source>
</evidence>
<feature type="region of interest" description="Disordered" evidence="1">
    <location>
        <begin position="1"/>
        <end position="55"/>
    </location>
</feature>
<evidence type="ECO:0000313" key="2">
    <source>
        <dbReference type="EMBL" id="AXZ48337.1"/>
    </source>
</evidence>
<reference evidence="5" key="3">
    <citation type="submission" date="2022-12" db="EMBL/GenBank/DDBJ databases">
        <title>2953647.</title>
        <authorList>
            <person name="Hergert J."/>
            <person name="Casey R."/>
            <person name="Wagner J."/>
            <person name="Young E.L."/>
            <person name="Oakeson K.F."/>
        </authorList>
    </citation>
    <scope>NUCLEOTIDE SEQUENCE</scope>
    <source>
        <strain evidence="5">2953647</strain>
    </source>
</reference>
<dbReference type="Proteomes" id="UP001164536">
    <property type="component" value="Chromosome"/>
</dbReference>
<keyword evidence="7" id="KW-1185">Reference proteome</keyword>
<evidence type="ECO:0000313" key="3">
    <source>
        <dbReference type="EMBL" id="CAH6589712.1"/>
    </source>
</evidence>
<dbReference type="EMBL" id="OW995941">
    <property type="protein sequence ID" value="CAH6589712.1"/>
    <property type="molecule type" value="Genomic_DNA"/>
</dbReference>